<protein>
    <submittedName>
        <fullName evidence="2">Oxygenase</fullName>
    </submittedName>
</protein>
<sequence>MHCARAARVNLLLHSLIFLKLCEKNAIASNLEPAAGKYRHLVIVYFFFHIFFQCSPVIYCSGEVIASSECWVQFFFTASCQMLATLAGAECGRRVVVYAGWNGTIVWSNFEYPASYITSLLLDGVFPGGRTDFFPSPFSPA</sequence>
<evidence type="ECO:0000313" key="3">
    <source>
        <dbReference type="Proteomes" id="UP001558632"/>
    </source>
</evidence>
<evidence type="ECO:0000313" key="2">
    <source>
        <dbReference type="EMBL" id="KAL1236769.1"/>
    </source>
</evidence>
<keyword evidence="1" id="KW-0732">Signal</keyword>
<feature type="chain" id="PRO_5047483233" evidence="1">
    <location>
        <begin position="29"/>
        <end position="141"/>
    </location>
</feature>
<gene>
    <name evidence="2" type="ORF">TSPI_08928</name>
</gene>
<reference evidence="2 3" key="1">
    <citation type="submission" date="2024-07" db="EMBL/GenBank/DDBJ databases">
        <title>Enhanced genomic and transcriptomic resources for Trichinella pseudospiralis and T. spiralis underpin the discovery of pronounced molecular differences between stages and species.</title>
        <authorList>
            <person name="Pasi K.K."/>
            <person name="La Rosa G."/>
            <person name="Gomez-Morales M.A."/>
            <person name="Tosini F."/>
            <person name="Sumanam S."/>
            <person name="Young N.D."/>
            <person name="Chang B.C."/>
            <person name="Robin G.B."/>
        </authorList>
    </citation>
    <scope>NUCLEOTIDE SEQUENCE [LARGE SCALE GENOMIC DNA]</scope>
    <source>
        <strain evidence="2">ISS534</strain>
    </source>
</reference>
<organism evidence="2 3">
    <name type="scientific">Trichinella spiralis</name>
    <name type="common">Trichina worm</name>
    <dbReference type="NCBI Taxonomy" id="6334"/>
    <lineage>
        <taxon>Eukaryota</taxon>
        <taxon>Metazoa</taxon>
        <taxon>Ecdysozoa</taxon>
        <taxon>Nematoda</taxon>
        <taxon>Enoplea</taxon>
        <taxon>Dorylaimia</taxon>
        <taxon>Trichinellida</taxon>
        <taxon>Trichinellidae</taxon>
        <taxon>Trichinella</taxon>
    </lineage>
</organism>
<comment type="caution">
    <text evidence="2">The sequence shown here is derived from an EMBL/GenBank/DDBJ whole genome shotgun (WGS) entry which is preliminary data.</text>
</comment>
<dbReference type="EMBL" id="JBEUSY010000360">
    <property type="protein sequence ID" value="KAL1236769.1"/>
    <property type="molecule type" value="Genomic_DNA"/>
</dbReference>
<dbReference type="Proteomes" id="UP001558632">
    <property type="component" value="Unassembled WGS sequence"/>
</dbReference>
<name>A0ABR3KG46_TRISP</name>
<evidence type="ECO:0000256" key="1">
    <source>
        <dbReference type="SAM" id="SignalP"/>
    </source>
</evidence>
<feature type="signal peptide" evidence="1">
    <location>
        <begin position="1"/>
        <end position="28"/>
    </location>
</feature>
<proteinExistence type="predicted"/>
<keyword evidence="3" id="KW-1185">Reference proteome</keyword>
<accession>A0ABR3KG46</accession>